<dbReference type="EMBL" id="KN881643">
    <property type="protein sequence ID" value="KIY52372.1"/>
    <property type="molecule type" value="Genomic_DNA"/>
</dbReference>
<dbReference type="Proteomes" id="UP000054144">
    <property type="component" value="Unassembled WGS sequence"/>
</dbReference>
<feature type="domain" description="Reverse transcriptase zinc-binding" evidence="1">
    <location>
        <begin position="112"/>
        <end position="190"/>
    </location>
</feature>
<dbReference type="AlphaFoldDB" id="A0A0D7ALD7"/>
<dbReference type="OrthoDB" id="3262992at2759"/>
<accession>A0A0D7ALD7</accession>
<proteinExistence type="predicted"/>
<feature type="non-terminal residue" evidence="2">
    <location>
        <position position="1"/>
    </location>
</feature>
<gene>
    <name evidence="2" type="ORF">FISHEDRAFT_35149</name>
</gene>
<evidence type="ECO:0000313" key="3">
    <source>
        <dbReference type="Proteomes" id="UP000054144"/>
    </source>
</evidence>
<dbReference type="InterPro" id="IPR026960">
    <property type="entry name" value="RVT-Znf"/>
</dbReference>
<name>A0A0D7ALD7_9AGAR</name>
<organism evidence="2 3">
    <name type="scientific">Fistulina hepatica ATCC 64428</name>
    <dbReference type="NCBI Taxonomy" id="1128425"/>
    <lineage>
        <taxon>Eukaryota</taxon>
        <taxon>Fungi</taxon>
        <taxon>Dikarya</taxon>
        <taxon>Basidiomycota</taxon>
        <taxon>Agaricomycotina</taxon>
        <taxon>Agaricomycetes</taxon>
        <taxon>Agaricomycetidae</taxon>
        <taxon>Agaricales</taxon>
        <taxon>Fistulinaceae</taxon>
        <taxon>Fistulina</taxon>
    </lineage>
</organism>
<evidence type="ECO:0000259" key="1">
    <source>
        <dbReference type="Pfam" id="PF13966"/>
    </source>
</evidence>
<keyword evidence="3" id="KW-1185">Reference proteome</keyword>
<protein>
    <recommendedName>
        <fullName evidence="1">Reverse transcriptase zinc-binding domain-containing protein</fullName>
    </recommendedName>
</protein>
<dbReference type="Pfam" id="PF13966">
    <property type="entry name" value="zf-RVT"/>
    <property type="match status" value="1"/>
</dbReference>
<evidence type="ECO:0000313" key="2">
    <source>
        <dbReference type="EMBL" id="KIY52372.1"/>
    </source>
</evidence>
<reference evidence="2 3" key="1">
    <citation type="journal article" date="2015" name="Fungal Genet. Biol.">
        <title>Evolution of novel wood decay mechanisms in Agaricales revealed by the genome sequences of Fistulina hepatica and Cylindrobasidium torrendii.</title>
        <authorList>
            <person name="Floudas D."/>
            <person name="Held B.W."/>
            <person name="Riley R."/>
            <person name="Nagy L.G."/>
            <person name="Koehler G."/>
            <person name="Ransdell A.S."/>
            <person name="Younus H."/>
            <person name="Chow J."/>
            <person name="Chiniquy J."/>
            <person name="Lipzen A."/>
            <person name="Tritt A."/>
            <person name="Sun H."/>
            <person name="Haridas S."/>
            <person name="LaButti K."/>
            <person name="Ohm R.A."/>
            <person name="Kues U."/>
            <person name="Blanchette R.A."/>
            <person name="Grigoriev I.V."/>
            <person name="Minto R.E."/>
            <person name="Hibbett D.S."/>
        </authorList>
    </citation>
    <scope>NUCLEOTIDE SEQUENCE [LARGE SCALE GENOMIC DNA]</scope>
    <source>
        <strain evidence="2 3">ATCC 64428</strain>
    </source>
</reference>
<sequence>EQDGWKNVPDGDVMADIIAHVCARTANTQILLVSTKGRARRGVEAAGQLAKDVLAVNVSPSEPAKEPLRGFTTNGVSLHGITQVKAYKALRAQSKQPERPTTVTTVEEVQEAARKRTGKTPRVEQLWASVTHKDFNRSFQFFLWRVMHGSYKVGRYWSHIPGYEERAMCPECNETETMEHIIFRCRASGQTEIWHLAANLWKNKAGEALPITSLGDILASGLSSFAKKSDGGAKCLLRITIAESVKLIWRLRCAHRMGT</sequence>